<dbReference type="AlphaFoldDB" id="A0AAV9MHQ1"/>
<organism evidence="2 3">
    <name type="scientific">Solanum pinnatisectum</name>
    <name type="common">tansyleaf nightshade</name>
    <dbReference type="NCBI Taxonomy" id="50273"/>
    <lineage>
        <taxon>Eukaryota</taxon>
        <taxon>Viridiplantae</taxon>
        <taxon>Streptophyta</taxon>
        <taxon>Embryophyta</taxon>
        <taxon>Tracheophyta</taxon>
        <taxon>Spermatophyta</taxon>
        <taxon>Magnoliopsida</taxon>
        <taxon>eudicotyledons</taxon>
        <taxon>Gunneridae</taxon>
        <taxon>Pentapetalae</taxon>
        <taxon>asterids</taxon>
        <taxon>lamiids</taxon>
        <taxon>Solanales</taxon>
        <taxon>Solanaceae</taxon>
        <taxon>Solanoideae</taxon>
        <taxon>Solaneae</taxon>
        <taxon>Solanum</taxon>
    </lineage>
</organism>
<reference evidence="2 3" key="1">
    <citation type="submission" date="2023-10" db="EMBL/GenBank/DDBJ databases">
        <title>Genome-Wide Identification Analysis in wild type Solanum Pinnatisectum Reveals Some Genes Defensing Phytophthora Infestans.</title>
        <authorList>
            <person name="Sun C."/>
        </authorList>
    </citation>
    <scope>NUCLEOTIDE SEQUENCE [LARGE SCALE GENOMIC DNA]</scope>
    <source>
        <strain evidence="2">LQN</strain>
        <tissue evidence="2">Leaf</tissue>
    </source>
</reference>
<feature type="region of interest" description="Disordered" evidence="1">
    <location>
        <begin position="1"/>
        <end position="50"/>
    </location>
</feature>
<sequence>MGIKNDVSIRKGSPTHYGGPHKKFSLGARAPDPWANRHEKSGNLGDSQKRNINEKMGVKNCVSICEISSTNYGGPHKVF</sequence>
<evidence type="ECO:0000256" key="1">
    <source>
        <dbReference type="SAM" id="MobiDB-lite"/>
    </source>
</evidence>
<proteinExistence type="predicted"/>
<feature type="compositionally biased region" description="Basic and acidic residues" evidence="1">
    <location>
        <begin position="35"/>
        <end position="50"/>
    </location>
</feature>
<accession>A0AAV9MHQ1</accession>
<protein>
    <submittedName>
        <fullName evidence="2">Uncharacterized protein</fullName>
    </submittedName>
</protein>
<keyword evidence="3" id="KW-1185">Reference proteome</keyword>
<name>A0AAV9MHQ1_9SOLN</name>
<dbReference type="Proteomes" id="UP001311915">
    <property type="component" value="Unassembled WGS sequence"/>
</dbReference>
<evidence type="ECO:0000313" key="2">
    <source>
        <dbReference type="EMBL" id="KAK4736564.1"/>
    </source>
</evidence>
<comment type="caution">
    <text evidence="2">The sequence shown here is derived from an EMBL/GenBank/DDBJ whole genome shotgun (WGS) entry which is preliminary data.</text>
</comment>
<dbReference type="EMBL" id="JAWPEI010000001">
    <property type="protein sequence ID" value="KAK4736564.1"/>
    <property type="molecule type" value="Genomic_DNA"/>
</dbReference>
<gene>
    <name evidence="2" type="ORF">R3W88_000261</name>
</gene>
<evidence type="ECO:0000313" key="3">
    <source>
        <dbReference type="Proteomes" id="UP001311915"/>
    </source>
</evidence>